<evidence type="ECO:0000256" key="3">
    <source>
        <dbReference type="RuleBase" id="RU362132"/>
    </source>
</evidence>
<protein>
    <submittedName>
        <fullName evidence="7">Acetolactate synthase isozyme1 large subunit</fullName>
    </submittedName>
</protein>
<dbReference type="GO" id="GO:0009099">
    <property type="term" value="P:L-valine biosynthetic process"/>
    <property type="evidence" value="ECO:0007669"/>
    <property type="project" value="TreeGrafter"/>
</dbReference>
<dbReference type="InterPro" id="IPR012000">
    <property type="entry name" value="Thiamin_PyroP_enz_cen_dom"/>
</dbReference>
<accession>A0A858SVJ7</accession>
<dbReference type="GO" id="GO:0000287">
    <property type="term" value="F:magnesium ion binding"/>
    <property type="evidence" value="ECO:0007669"/>
    <property type="project" value="InterPro"/>
</dbReference>
<keyword evidence="8" id="KW-1185">Reference proteome</keyword>
<dbReference type="SUPFAM" id="SSF52467">
    <property type="entry name" value="DHS-like NAD/FAD-binding domain"/>
    <property type="match status" value="1"/>
</dbReference>
<dbReference type="AlphaFoldDB" id="A0A858SVJ7"/>
<dbReference type="CDD" id="cd07035">
    <property type="entry name" value="TPP_PYR_POX_like"/>
    <property type="match status" value="1"/>
</dbReference>
<dbReference type="SUPFAM" id="SSF52518">
    <property type="entry name" value="Thiamin diphosphate-binding fold (THDP-binding)"/>
    <property type="match status" value="2"/>
</dbReference>
<dbReference type="Proteomes" id="UP000503308">
    <property type="component" value="Chromosome"/>
</dbReference>
<evidence type="ECO:0000313" key="7">
    <source>
        <dbReference type="EMBL" id="QJF52027.1"/>
    </source>
</evidence>
<proteinExistence type="inferred from homology"/>
<evidence type="ECO:0000259" key="6">
    <source>
        <dbReference type="Pfam" id="PF02776"/>
    </source>
</evidence>
<dbReference type="InterPro" id="IPR029035">
    <property type="entry name" value="DHS-like_NAD/FAD-binding_dom"/>
</dbReference>
<evidence type="ECO:0000256" key="1">
    <source>
        <dbReference type="ARBA" id="ARBA00007812"/>
    </source>
</evidence>
<evidence type="ECO:0000259" key="4">
    <source>
        <dbReference type="Pfam" id="PF00205"/>
    </source>
</evidence>
<dbReference type="EMBL" id="CP048788">
    <property type="protein sequence ID" value="QJF52027.1"/>
    <property type="molecule type" value="Genomic_DNA"/>
</dbReference>
<dbReference type="GO" id="GO:0005948">
    <property type="term" value="C:acetolactate synthase complex"/>
    <property type="evidence" value="ECO:0007669"/>
    <property type="project" value="TreeGrafter"/>
</dbReference>
<comment type="similarity">
    <text evidence="1 3">Belongs to the TPP enzyme family.</text>
</comment>
<dbReference type="Gene3D" id="3.40.50.970">
    <property type="match status" value="2"/>
</dbReference>
<dbReference type="Gene3D" id="3.40.50.1220">
    <property type="entry name" value="TPP-binding domain"/>
    <property type="match status" value="1"/>
</dbReference>
<dbReference type="RefSeq" id="WP_169641246.1">
    <property type="nucleotide sequence ID" value="NZ_CP048788.1"/>
</dbReference>
<dbReference type="InterPro" id="IPR029061">
    <property type="entry name" value="THDP-binding"/>
</dbReference>
<feature type="domain" description="Thiamine pyrophosphate enzyme central" evidence="4">
    <location>
        <begin position="191"/>
        <end position="312"/>
    </location>
</feature>
<feature type="domain" description="Thiamine pyrophosphate enzyme TPP-binding" evidence="5">
    <location>
        <begin position="370"/>
        <end position="514"/>
    </location>
</feature>
<evidence type="ECO:0000313" key="8">
    <source>
        <dbReference type="Proteomes" id="UP000503308"/>
    </source>
</evidence>
<gene>
    <name evidence="7" type="ORF">G3256_13050</name>
</gene>
<dbReference type="PANTHER" id="PTHR18968:SF13">
    <property type="entry name" value="ACETOLACTATE SYNTHASE CATALYTIC SUBUNIT, MITOCHONDRIAL"/>
    <property type="match status" value="1"/>
</dbReference>
<dbReference type="Pfam" id="PF02775">
    <property type="entry name" value="TPP_enzyme_C"/>
    <property type="match status" value="1"/>
</dbReference>
<dbReference type="GO" id="GO:0050660">
    <property type="term" value="F:flavin adenine dinucleotide binding"/>
    <property type="evidence" value="ECO:0007669"/>
    <property type="project" value="TreeGrafter"/>
</dbReference>
<dbReference type="PANTHER" id="PTHR18968">
    <property type="entry name" value="THIAMINE PYROPHOSPHATE ENZYMES"/>
    <property type="match status" value="1"/>
</dbReference>
<dbReference type="InterPro" id="IPR012001">
    <property type="entry name" value="Thiamin_PyroP_enz_TPP-bd_dom"/>
</dbReference>
<reference evidence="7 8" key="1">
    <citation type="submission" date="2020-02" db="EMBL/GenBank/DDBJ databases">
        <title>Genome sequence of Roseobacter ponti.</title>
        <authorList>
            <person name="Hollensteiner J."/>
            <person name="Schneider D."/>
            <person name="Poehlein A."/>
            <person name="Daniel R."/>
        </authorList>
    </citation>
    <scope>NUCLEOTIDE SEQUENCE [LARGE SCALE GENOMIC DNA]</scope>
    <source>
        <strain evidence="7 8">DSM 106830</strain>
    </source>
</reference>
<dbReference type="GO" id="GO:0003984">
    <property type="term" value="F:acetolactate synthase activity"/>
    <property type="evidence" value="ECO:0007669"/>
    <property type="project" value="TreeGrafter"/>
</dbReference>
<dbReference type="GO" id="GO:0009097">
    <property type="term" value="P:isoleucine biosynthetic process"/>
    <property type="evidence" value="ECO:0007669"/>
    <property type="project" value="TreeGrafter"/>
</dbReference>
<dbReference type="InterPro" id="IPR011766">
    <property type="entry name" value="TPP_enzyme_TPP-bd"/>
</dbReference>
<dbReference type="InterPro" id="IPR045229">
    <property type="entry name" value="TPP_enz"/>
</dbReference>
<keyword evidence="2 3" id="KW-0786">Thiamine pyrophosphate</keyword>
<feature type="domain" description="Thiamine pyrophosphate enzyme N-terminal TPP-binding" evidence="6">
    <location>
        <begin position="6"/>
        <end position="118"/>
    </location>
</feature>
<dbReference type="KEGG" id="rpon:G3256_13050"/>
<sequence>MQRPLGAQISHMLRERGVDVIFGIPGVHNQEMYRGIEEAGITHVLARHEQGAGFMADGYARATGRPGVAYVITGPGLCNIMTPMGQAYSDSVPVLVISSCLDETAGTRGQLHQMKDQRAAAAAVCDWSEEARTPGAAYALIDRALTEFRTQRARPKHIQVPISVLQAAAPPPPPETGVAPRAGAEIPDGLIDPLLSAKRPLFILGGGAVEAGYSARDAMRKLGAACFETYAGRGVAASYALNFGSTLARPESEDVIRSADVVVLVGTELAETDLWRDDPGLTGMTIEVNIDPAGLHPKTDRAVIARATEYFDRLLGALEGHTLVAEWEAAEVHAAKKRWKAQVDAERPGIVPVADALRKCLPDLTTIYSDMTQFAYAAKEIWPLDNPGLWHHPTGFGTLGYALPAAIGGAIARPDLPTMAIIGDYGFHYTMQELGVAVELGLSLPVILWDNGKLGEIEDSMVRAQIAPNAVVAHNPDFCKLAEAFGARAVAPQTPDEMQAAVRAAFKAKGPTLIYLTPEISKPR</sequence>
<dbReference type="Pfam" id="PF00205">
    <property type="entry name" value="TPP_enzyme_M"/>
    <property type="match status" value="1"/>
</dbReference>
<evidence type="ECO:0000259" key="5">
    <source>
        <dbReference type="Pfam" id="PF02775"/>
    </source>
</evidence>
<name>A0A858SVJ7_9RHOB</name>
<dbReference type="GO" id="GO:0030976">
    <property type="term" value="F:thiamine pyrophosphate binding"/>
    <property type="evidence" value="ECO:0007669"/>
    <property type="project" value="InterPro"/>
</dbReference>
<organism evidence="7 8">
    <name type="scientific">Roseobacter ponti</name>
    <dbReference type="NCBI Taxonomy" id="1891787"/>
    <lineage>
        <taxon>Bacteria</taxon>
        <taxon>Pseudomonadati</taxon>
        <taxon>Pseudomonadota</taxon>
        <taxon>Alphaproteobacteria</taxon>
        <taxon>Rhodobacterales</taxon>
        <taxon>Roseobacteraceae</taxon>
        <taxon>Roseobacter</taxon>
    </lineage>
</organism>
<evidence type="ECO:0000256" key="2">
    <source>
        <dbReference type="ARBA" id="ARBA00023052"/>
    </source>
</evidence>
<dbReference type="CDD" id="cd00568">
    <property type="entry name" value="TPP_enzymes"/>
    <property type="match status" value="1"/>
</dbReference>
<dbReference type="Pfam" id="PF02776">
    <property type="entry name" value="TPP_enzyme_N"/>
    <property type="match status" value="1"/>
</dbReference>